<feature type="domain" description="PpiC" evidence="13">
    <location>
        <begin position="255"/>
        <end position="353"/>
    </location>
</feature>
<keyword evidence="3" id="KW-0997">Cell inner membrane</keyword>
<dbReference type="SUPFAM" id="SSF109998">
    <property type="entry name" value="Triger factor/SurA peptide-binding domain-like"/>
    <property type="match status" value="1"/>
</dbReference>
<feature type="transmembrane region" description="Helical" evidence="12">
    <location>
        <begin position="12"/>
        <end position="30"/>
    </location>
</feature>
<gene>
    <name evidence="14" type="ORF">CRENPOLYSF1_1230017</name>
</gene>
<evidence type="ECO:0000256" key="11">
    <source>
        <dbReference type="PROSITE-ProRule" id="PRU00278"/>
    </source>
</evidence>
<dbReference type="InterPro" id="IPR023058">
    <property type="entry name" value="PPIase_PpiC_CS"/>
</dbReference>
<evidence type="ECO:0000256" key="3">
    <source>
        <dbReference type="ARBA" id="ARBA00022519"/>
    </source>
</evidence>
<dbReference type="Gene3D" id="1.10.4030.10">
    <property type="entry name" value="Porin chaperone SurA, peptide-binding domain"/>
    <property type="match status" value="1"/>
</dbReference>
<dbReference type="PROSITE" id="PS01096">
    <property type="entry name" value="PPIC_PPIASE_1"/>
    <property type="match status" value="1"/>
</dbReference>
<evidence type="ECO:0000256" key="1">
    <source>
        <dbReference type="ARBA" id="ARBA00004382"/>
    </source>
</evidence>
<dbReference type="GO" id="GO:0005886">
    <property type="term" value="C:plasma membrane"/>
    <property type="evidence" value="ECO:0007669"/>
    <property type="project" value="UniProtKB-SubCell"/>
</dbReference>
<dbReference type="InterPro" id="IPR052029">
    <property type="entry name" value="PpiD_chaperone"/>
</dbReference>
<evidence type="ECO:0000313" key="14">
    <source>
        <dbReference type="EMBL" id="SJM89835.1"/>
    </source>
</evidence>
<name>A0A1R4H0T7_9GAMM</name>
<dbReference type="Gene3D" id="3.10.50.40">
    <property type="match status" value="1"/>
</dbReference>
<keyword evidence="15" id="KW-1185">Reference proteome</keyword>
<evidence type="ECO:0000256" key="7">
    <source>
        <dbReference type="ARBA" id="ARBA00023186"/>
    </source>
</evidence>
<comment type="similarity">
    <text evidence="8">Belongs to the PpiD chaperone family.</text>
</comment>
<evidence type="ECO:0000256" key="4">
    <source>
        <dbReference type="ARBA" id="ARBA00022692"/>
    </source>
</evidence>
<dbReference type="InterPro" id="IPR046357">
    <property type="entry name" value="PPIase_dom_sf"/>
</dbReference>
<dbReference type="GO" id="GO:0003755">
    <property type="term" value="F:peptidyl-prolyl cis-trans isomerase activity"/>
    <property type="evidence" value="ECO:0007669"/>
    <property type="project" value="UniProtKB-KW"/>
</dbReference>
<dbReference type="InterPro" id="IPR000297">
    <property type="entry name" value="PPIase_PpiC"/>
</dbReference>
<reference evidence="15" key="1">
    <citation type="submission" date="2017-02" db="EMBL/GenBank/DDBJ databases">
        <authorList>
            <person name="Daims H."/>
        </authorList>
    </citation>
    <scope>NUCLEOTIDE SEQUENCE [LARGE SCALE GENOMIC DNA]</scope>
</reference>
<keyword evidence="5 12" id="KW-1133">Transmembrane helix</keyword>
<accession>A0A1R4H0T7</accession>
<dbReference type="PANTHER" id="PTHR47529:SF1">
    <property type="entry name" value="PERIPLASMIC CHAPERONE PPID"/>
    <property type="match status" value="1"/>
</dbReference>
<evidence type="ECO:0000313" key="15">
    <source>
        <dbReference type="Proteomes" id="UP000195667"/>
    </source>
</evidence>
<dbReference type="AlphaFoldDB" id="A0A1R4H0T7"/>
<evidence type="ECO:0000256" key="2">
    <source>
        <dbReference type="ARBA" id="ARBA00022475"/>
    </source>
</evidence>
<evidence type="ECO:0000256" key="5">
    <source>
        <dbReference type="ARBA" id="ARBA00022989"/>
    </source>
</evidence>
<evidence type="ECO:0000256" key="6">
    <source>
        <dbReference type="ARBA" id="ARBA00023136"/>
    </source>
</evidence>
<evidence type="ECO:0000256" key="9">
    <source>
        <dbReference type="ARBA" id="ARBA00040743"/>
    </source>
</evidence>
<keyword evidence="11" id="KW-0697">Rotamase</keyword>
<dbReference type="PROSITE" id="PS50198">
    <property type="entry name" value="PPIC_PPIASE_2"/>
    <property type="match status" value="1"/>
</dbReference>
<keyword evidence="11 14" id="KW-0413">Isomerase</keyword>
<evidence type="ECO:0000256" key="10">
    <source>
        <dbReference type="ARBA" id="ARBA00042775"/>
    </source>
</evidence>
<proteinExistence type="inferred from homology"/>
<dbReference type="Proteomes" id="UP000195667">
    <property type="component" value="Unassembled WGS sequence"/>
</dbReference>
<keyword evidence="4 12" id="KW-0812">Transmembrane</keyword>
<dbReference type="Pfam" id="PF13624">
    <property type="entry name" value="SurA_N_3"/>
    <property type="match status" value="1"/>
</dbReference>
<sequence>MLTTMREKAQGTFAKGMLVAICGTFALWGIQNYMGGGSEPPVVSIGGKDFFQRDVNKAYEKYRQNFQGMNVDETSLKKQALDKLIKDEVLLQYVHAEDLAVTDASVKTFIKTLPYFQTNGKFDDQQYKKLLSSQKMSSAQFTGEIKNALLMEQFQHSITESSFATPYDVEGFFKIHNQLRDVSYLTITPQKPTEQPSDDEVTQYYQQHQDAYKVPEQVSVEYVELTSDEMAKTIVVTDDKIKAFYDEQIDQYTTPERRKISHILFAINSKQDEKTALTKAAASQEALKAKDFAVLATEISDDKKSATEGGDLGFFNTGDLEKTIEDAAKLLKKGEVSKPIKSAFGYHLIKLTELEAAVIKPYDSVKADVTKAYQKIQSEDAFFKAGETLTEVSYQNPDSLQAAADALKLPIKKSTLFTKDKGDGIAADEKIRTMAFSEEVLQGNNSTPVEISADRIAVLHKLDHKPSTTRELKDVKSEVIAAIFINKAKQQATDTAQKIKERLLTGTNIEAIAAENKLTVQKLPGFSRNNTTVPELLNQAVFKAAKPLAGKATAILVTLPTGENIVASITKVTDGVMSEDDKKKMELATKNIAKAIGQNEFEAVLGSLQADTDVAIATPKPIAP</sequence>
<dbReference type="InterPro" id="IPR027304">
    <property type="entry name" value="Trigger_fact/SurA_dom_sf"/>
</dbReference>
<dbReference type="PANTHER" id="PTHR47529">
    <property type="entry name" value="PEPTIDYL-PROLYL CIS-TRANS ISOMERASE D"/>
    <property type="match status" value="1"/>
</dbReference>
<evidence type="ECO:0000259" key="13">
    <source>
        <dbReference type="PROSITE" id="PS50198"/>
    </source>
</evidence>
<comment type="subcellular location">
    <subcellularLocation>
        <location evidence="1">Cell inner membrane</location>
        <topology evidence="1">Single-pass type II membrane protein</topology>
        <orientation evidence="1">Periplasmic side</orientation>
    </subcellularLocation>
</comment>
<dbReference type="OrthoDB" id="9812372at2"/>
<dbReference type="RefSeq" id="WP_087142293.1">
    <property type="nucleotide sequence ID" value="NZ_FUKI01000028.1"/>
</dbReference>
<keyword evidence="6 12" id="KW-0472">Membrane</keyword>
<protein>
    <recommendedName>
        <fullName evidence="9">Periplasmic chaperone PpiD</fullName>
    </recommendedName>
    <alternativeName>
        <fullName evidence="10">Periplasmic folding chaperone</fullName>
    </alternativeName>
</protein>
<dbReference type="Pfam" id="PF00639">
    <property type="entry name" value="Rotamase"/>
    <property type="match status" value="1"/>
</dbReference>
<keyword evidence="7" id="KW-0143">Chaperone</keyword>
<evidence type="ECO:0000256" key="8">
    <source>
        <dbReference type="ARBA" id="ARBA00038408"/>
    </source>
</evidence>
<evidence type="ECO:0000256" key="12">
    <source>
        <dbReference type="SAM" id="Phobius"/>
    </source>
</evidence>
<organism evidence="14 15">
    <name type="scientific">Crenothrix polyspora</name>
    <dbReference type="NCBI Taxonomy" id="360316"/>
    <lineage>
        <taxon>Bacteria</taxon>
        <taxon>Pseudomonadati</taxon>
        <taxon>Pseudomonadota</taxon>
        <taxon>Gammaproteobacteria</taxon>
        <taxon>Methylococcales</taxon>
        <taxon>Crenotrichaceae</taxon>
        <taxon>Crenothrix</taxon>
    </lineage>
</organism>
<dbReference type="SUPFAM" id="SSF54534">
    <property type="entry name" value="FKBP-like"/>
    <property type="match status" value="1"/>
</dbReference>
<dbReference type="EMBL" id="FUKI01000028">
    <property type="protein sequence ID" value="SJM89835.1"/>
    <property type="molecule type" value="Genomic_DNA"/>
</dbReference>
<keyword evidence="2" id="KW-1003">Cell membrane</keyword>